<dbReference type="Pfam" id="PF13563">
    <property type="entry name" value="2_5_RNA_ligase2"/>
    <property type="match status" value="1"/>
</dbReference>
<keyword evidence="2" id="KW-1185">Reference proteome</keyword>
<dbReference type="SUPFAM" id="SSF55144">
    <property type="entry name" value="LigT-like"/>
    <property type="match status" value="1"/>
</dbReference>
<sequence>MKNIINTYDSLNDYRLIVDLPASVKRKIADIKVEFDADYKGLVIPGGDPFVYLASFAQTESKEDSVVDILNKIALGFMPFKMHLKNFGHIESGEIFIEVEEQAALKMLIGQIKDNLSYVQDARFNPHPRITLAKRLLPFQVSKSWKVYERKSFSATYIANEMLLLKRMEGFSSWQILRRMEFQNMLISV</sequence>
<name>A0ABS9SDU5_9BACT</name>
<reference evidence="1 2" key="1">
    <citation type="submission" date="2022-02" db="EMBL/GenBank/DDBJ databases">
        <authorList>
            <person name="Min J."/>
        </authorList>
    </citation>
    <scope>NUCLEOTIDE SEQUENCE [LARGE SCALE GENOMIC DNA]</scope>
    <source>
        <strain evidence="1 2">GR10-1</strain>
    </source>
</reference>
<dbReference type="Proteomes" id="UP001202248">
    <property type="component" value="Unassembled WGS sequence"/>
</dbReference>
<evidence type="ECO:0000313" key="1">
    <source>
        <dbReference type="EMBL" id="MCH5596523.1"/>
    </source>
</evidence>
<dbReference type="PANTHER" id="PTHR40037">
    <property type="entry name" value="PHOSPHOESTERASE YJCG-RELATED"/>
    <property type="match status" value="1"/>
</dbReference>
<keyword evidence="1" id="KW-0436">Ligase</keyword>
<evidence type="ECO:0000313" key="2">
    <source>
        <dbReference type="Proteomes" id="UP001202248"/>
    </source>
</evidence>
<dbReference type="Gene3D" id="3.90.1140.10">
    <property type="entry name" value="Cyclic phosphodiesterase"/>
    <property type="match status" value="1"/>
</dbReference>
<dbReference type="PANTHER" id="PTHR40037:SF1">
    <property type="entry name" value="PHOSPHOESTERASE SAOUHSC_00951-RELATED"/>
    <property type="match status" value="1"/>
</dbReference>
<dbReference type="RefSeq" id="WP_240825542.1">
    <property type="nucleotide sequence ID" value="NZ_JAKWBL010000001.1"/>
</dbReference>
<dbReference type="GO" id="GO:0016874">
    <property type="term" value="F:ligase activity"/>
    <property type="evidence" value="ECO:0007669"/>
    <property type="project" value="UniProtKB-KW"/>
</dbReference>
<proteinExistence type="predicted"/>
<dbReference type="EMBL" id="JAKWBL010000001">
    <property type="protein sequence ID" value="MCH5596523.1"/>
    <property type="molecule type" value="Genomic_DNA"/>
</dbReference>
<comment type="caution">
    <text evidence="1">The sequence shown here is derived from an EMBL/GenBank/DDBJ whole genome shotgun (WGS) entry which is preliminary data.</text>
</comment>
<accession>A0ABS9SDU5</accession>
<organism evidence="1 2">
    <name type="scientific">Niabella ginsengisoli</name>
    <dbReference type="NCBI Taxonomy" id="522298"/>
    <lineage>
        <taxon>Bacteria</taxon>
        <taxon>Pseudomonadati</taxon>
        <taxon>Bacteroidota</taxon>
        <taxon>Chitinophagia</taxon>
        <taxon>Chitinophagales</taxon>
        <taxon>Chitinophagaceae</taxon>
        <taxon>Niabella</taxon>
    </lineage>
</organism>
<gene>
    <name evidence="1" type="ORF">MKP09_00560</name>
</gene>
<dbReference type="InterPro" id="IPR009097">
    <property type="entry name" value="Cyclic_Pdiesterase"/>
</dbReference>
<dbReference type="InterPro" id="IPR050580">
    <property type="entry name" value="2H_phosphoesterase_YjcG-like"/>
</dbReference>
<protein>
    <submittedName>
        <fullName evidence="1">2'-5' RNA ligase family protein</fullName>
    </submittedName>
</protein>